<sequence length="125" mass="14484">MRIISTENEEVNEEEEQDIEFVDNEETEEDTRLKKSVNRLIKITKIDKEKLKGLTLEEQFDRLEFLADNLPKKTMTSSKKKNKPIVPNPVDIDAPKLGVINKNAPRGVLSMSFNPIDVFKRKIEK</sequence>
<proteinExistence type="predicted"/>
<dbReference type="EMBL" id="BARS01007801">
    <property type="protein sequence ID" value="GAF69495.1"/>
    <property type="molecule type" value="Genomic_DNA"/>
</dbReference>
<reference evidence="2" key="1">
    <citation type="journal article" date="2014" name="Front. Microbiol.">
        <title>High frequency of phylogenetically diverse reductive dehalogenase-homologous genes in deep subseafloor sedimentary metagenomes.</title>
        <authorList>
            <person name="Kawai M."/>
            <person name="Futagami T."/>
            <person name="Toyoda A."/>
            <person name="Takaki Y."/>
            <person name="Nishi S."/>
            <person name="Hori S."/>
            <person name="Arai W."/>
            <person name="Tsubouchi T."/>
            <person name="Morono Y."/>
            <person name="Uchiyama I."/>
            <person name="Ito T."/>
            <person name="Fujiyama A."/>
            <person name="Inagaki F."/>
            <person name="Takami H."/>
        </authorList>
    </citation>
    <scope>NUCLEOTIDE SEQUENCE</scope>
    <source>
        <strain evidence="2">Expedition CK06-06</strain>
    </source>
</reference>
<protein>
    <submittedName>
        <fullName evidence="2">Uncharacterized protein</fullName>
    </submittedName>
</protein>
<comment type="caution">
    <text evidence="2">The sequence shown here is derived from an EMBL/GenBank/DDBJ whole genome shotgun (WGS) entry which is preliminary data.</text>
</comment>
<dbReference type="AlphaFoldDB" id="X0T0E1"/>
<feature type="region of interest" description="Disordered" evidence="1">
    <location>
        <begin position="1"/>
        <end position="25"/>
    </location>
</feature>
<feature type="region of interest" description="Disordered" evidence="1">
    <location>
        <begin position="74"/>
        <end position="96"/>
    </location>
</feature>
<evidence type="ECO:0000313" key="2">
    <source>
        <dbReference type="EMBL" id="GAF69495.1"/>
    </source>
</evidence>
<accession>X0T0E1</accession>
<evidence type="ECO:0000256" key="1">
    <source>
        <dbReference type="SAM" id="MobiDB-lite"/>
    </source>
</evidence>
<organism evidence="2">
    <name type="scientific">marine sediment metagenome</name>
    <dbReference type="NCBI Taxonomy" id="412755"/>
    <lineage>
        <taxon>unclassified sequences</taxon>
        <taxon>metagenomes</taxon>
        <taxon>ecological metagenomes</taxon>
    </lineage>
</organism>
<name>X0T0E1_9ZZZZ</name>
<gene>
    <name evidence="2" type="ORF">S01H1_14956</name>
</gene>
<feature type="compositionally biased region" description="Acidic residues" evidence="1">
    <location>
        <begin position="7"/>
        <end position="25"/>
    </location>
</feature>